<evidence type="ECO:0000313" key="3">
    <source>
        <dbReference type="EMBL" id="CAD8108241.1"/>
    </source>
</evidence>
<dbReference type="EMBL" id="CAJJDM010000139">
    <property type="protein sequence ID" value="CAD8108241.1"/>
    <property type="molecule type" value="Genomic_DNA"/>
</dbReference>
<feature type="compositionally biased region" description="Acidic residues" evidence="1">
    <location>
        <begin position="872"/>
        <end position="962"/>
    </location>
</feature>
<dbReference type="PANTHER" id="PTHR13354">
    <property type="entry name" value="ROUND SPERMATID BASIC PROTEIN 1"/>
    <property type="match status" value="1"/>
</dbReference>
<keyword evidence="4" id="KW-1185">Reference proteome</keyword>
<dbReference type="Proteomes" id="UP000688137">
    <property type="component" value="Unassembled WGS sequence"/>
</dbReference>
<protein>
    <submittedName>
        <fullName evidence="3">Uncharacterized protein</fullName>
    </submittedName>
</protein>
<accession>A0A8S1PYS2</accession>
<name>A0A8S1PYS2_PARPR</name>
<feature type="compositionally biased region" description="Pro residues" evidence="1">
    <location>
        <begin position="818"/>
        <end position="831"/>
    </location>
</feature>
<dbReference type="AlphaFoldDB" id="A0A8S1PYS2"/>
<reference evidence="3" key="1">
    <citation type="submission" date="2021-01" db="EMBL/GenBank/DDBJ databases">
        <authorList>
            <consortium name="Genoscope - CEA"/>
            <person name="William W."/>
        </authorList>
    </citation>
    <scope>NUCLEOTIDE SEQUENCE</scope>
</reference>
<feature type="compositionally biased region" description="Basic and acidic residues" evidence="1">
    <location>
        <begin position="225"/>
        <end position="247"/>
    </location>
</feature>
<proteinExistence type="predicted"/>
<gene>
    <name evidence="3" type="ORF">PPRIM_AZ9-3.1.T1360080</name>
</gene>
<feature type="compositionally biased region" description="Basic and acidic residues" evidence="1">
    <location>
        <begin position="288"/>
        <end position="298"/>
    </location>
</feature>
<feature type="compositionally biased region" description="Basic and acidic residues" evidence="1">
    <location>
        <begin position="256"/>
        <end position="278"/>
    </location>
</feature>
<feature type="compositionally biased region" description="Acidic residues" evidence="1">
    <location>
        <begin position="851"/>
        <end position="864"/>
    </location>
</feature>
<evidence type="ECO:0000256" key="1">
    <source>
        <dbReference type="SAM" id="MobiDB-lite"/>
    </source>
</evidence>
<feature type="signal peptide" evidence="2">
    <location>
        <begin position="1"/>
        <end position="18"/>
    </location>
</feature>
<feature type="region of interest" description="Disordered" evidence="1">
    <location>
        <begin position="180"/>
        <end position="404"/>
    </location>
</feature>
<feature type="region of interest" description="Disordered" evidence="1">
    <location>
        <begin position="816"/>
        <end position="976"/>
    </location>
</feature>
<dbReference type="InterPro" id="IPR026306">
    <property type="entry name" value="RSBN1/Dpy-2/CEP530"/>
</dbReference>
<keyword evidence="2" id="KW-0732">Signal</keyword>
<feature type="compositionally biased region" description="Acidic residues" evidence="1">
    <location>
        <begin position="350"/>
        <end position="363"/>
    </location>
</feature>
<evidence type="ECO:0000256" key="2">
    <source>
        <dbReference type="SAM" id="SignalP"/>
    </source>
</evidence>
<feature type="compositionally biased region" description="Acidic residues" evidence="1">
    <location>
        <begin position="374"/>
        <end position="395"/>
    </location>
</feature>
<feature type="compositionally biased region" description="Basic and acidic residues" evidence="1">
    <location>
        <begin position="201"/>
        <end position="216"/>
    </location>
</feature>
<comment type="caution">
    <text evidence="3">The sequence shown here is derived from an EMBL/GenBank/DDBJ whole genome shotgun (WGS) entry which is preliminary data.</text>
</comment>
<dbReference type="OMA" id="IPHEEEP"/>
<feature type="compositionally biased region" description="Pro residues" evidence="1">
    <location>
        <begin position="963"/>
        <end position="974"/>
    </location>
</feature>
<dbReference type="PANTHER" id="PTHR13354:SF11">
    <property type="entry name" value="LYSINE-SPECIFIC DEMETHYLASE 9"/>
    <property type="match status" value="1"/>
</dbReference>
<dbReference type="GO" id="GO:0005634">
    <property type="term" value="C:nucleus"/>
    <property type="evidence" value="ECO:0007669"/>
    <property type="project" value="InterPro"/>
</dbReference>
<feature type="chain" id="PRO_5035949851" evidence="2">
    <location>
        <begin position="19"/>
        <end position="1059"/>
    </location>
</feature>
<evidence type="ECO:0000313" key="4">
    <source>
        <dbReference type="Proteomes" id="UP000688137"/>
    </source>
</evidence>
<organism evidence="3 4">
    <name type="scientific">Paramecium primaurelia</name>
    <dbReference type="NCBI Taxonomy" id="5886"/>
    <lineage>
        <taxon>Eukaryota</taxon>
        <taxon>Sar</taxon>
        <taxon>Alveolata</taxon>
        <taxon>Ciliophora</taxon>
        <taxon>Intramacronucleata</taxon>
        <taxon>Oligohymenophorea</taxon>
        <taxon>Peniculida</taxon>
        <taxon>Parameciidae</taxon>
        <taxon>Paramecium</taxon>
    </lineage>
</organism>
<sequence length="1059" mass="119695">MRSSTLVICILVLGSALSAELDLGTSLLSMDLSDIALLDTTSMSCSTPQNEFERVSAQMAAWADIVQHKDSLHRDIDRLEAIKELIQKRKFKSLEKQLNKLELPKTESKIGEPILAEFRQKLKGLSNPETADECEATLLKLCIYLLKQFNSCRQQCQSNPVTVIKIKGKIKDLQVVQQGCGQPAPCEDEPGLPDEPVPEIPEEKGPEEKEIPHEEEPTPPTPPGEEEKPEIPDEKGPEEKEIPHEEEPTPPTPPGEEEKPEIPDEKGPEEKEIPHEEEPTPPTPPGEEEQKPEIPDEKGPEEEEIPHEEEPTPPTPPGEEEEEPEIPDEKGPEEQHEENEPPVEPPVEPSPEESPEEETEIPDEPPVNPNHEESPEETTEEWVEEIEEEFEEFEEPPIVVPPIEPPSAVEKTCLNSVNEIVYTSSVDEATPLVNKQLEGEDLSCYGFGFYTRWLQAYPTFLVHGRQSERYFVARVSESEHTTGEVNDNALSVYLTKEGLEFQSYDSQGLSTTVIQVGDIEGKWIYVYYSYCNEKAVAVVNEDGQTTINEINVSHEKPSQLYFQLAGQQGDVPSFQGQFRLVQANAGQNVFIGTETEANDFVFACNHLPEEKCERQISNLHDFEFHGVDSQFDASSVVENTEPIYAQEYSVSGWFKWYPVQNPESWYSAFRLTLNNLAVNQNAKQLGDRDLALFVGSEKKDSVLAFTTYTYSDLYGNGNPTYWQAIPYEKDLVHWHYIYFGYNRHISKAYGYVEFFTRKGEVHFENVKHFDAPHKYLYVGQDQFYKSYSGKIFNLHYNLCDGSYRELKYDEHWGYTPKPTDPVPPPPVPVTPSEPASEEEWVEPPIPPIPSEPEEDIPYEPEEENPLPPPPLSEEETPVEPPVESEEESPEEISEETPEETPEIPDEPVPDPDHEEEPELPEDEPSVPEEDVEPPVEPPVESEEEEPSIPEEDEPSIPEDEEPQPPAPVPQPKCPPTIEVNKDNAADILCELSHYLGEFAQGHVPVAGPSTKTVCFCMTYNEDYAPPTLLQLASKIPGHIQMNEPKVAVPLLKKFIKQRQ</sequence>